<feature type="domain" description="SD-repeat containing protein B" evidence="4">
    <location>
        <begin position="718"/>
        <end position="806"/>
    </location>
</feature>
<comment type="caution">
    <text evidence="6">The sequence shown here is derived from an EMBL/GenBank/DDBJ whole genome shotgun (WGS) entry which is preliminary data.</text>
</comment>
<dbReference type="GO" id="GO:0005576">
    <property type="term" value="C:extracellular region"/>
    <property type="evidence" value="ECO:0007669"/>
    <property type="project" value="UniProtKB-SubCell"/>
</dbReference>
<dbReference type="SUPFAM" id="SSF117074">
    <property type="entry name" value="Hypothetical protein PA1324"/>
    <property type="match status" value="6"/>
</dbReference>
<evidence type="ECO:0000313" key="6">
    <source>
        <dbReference type="EMBL" id="MCA9380536.1"/>
    </source>
</evidence>
<sequence length="940" mass="105247">GLVCVDPDQGSKVDINTGIATIDLDAGESITCTFTNTQRGSITAHKFQDDDLNMQQGSGEVDLKDWQMTLYKGSGCVADDLISSSTTNTDGDVLFSNLVPGSYSVRETLQSGYLNTTPLCQNVTIDAGEADTANFGNYILGEITVCKYNDTNADGLTTGDSKLAGWTINLEGPSDYDESKVTGENGCVTFDDLKYGRYTYSEDLKDGWVETKPAGGKAYTVSVDADSLTHNLVLTNYAYGSISGMKFEDLNDNGVKDPSEPGLKDWTINLDKNADESVDATTKTDENGNYTFTNLEYGTYRVRETQQNGWKQTTTNPLDINISSGVDSTGNDFGNFEYGSVEVWKYEDMDFNLGKGINDPYLGNPTFTFRLYEDSGTLWNLIATESTDGTGKAEFIDVLESLGNYYICEVKKDGWEDMRSLNNPANNESGATDEYHVCEGITVNESGYSVSTEFGNVELGEIFGFKWNDINGNKERDCEFVSDRIEASAVVPQLCEPLLSNWKIFIDENDNSVHDEGEDSILTDGQGEYAFENLLPGTYTICEVEQSGWYRTYPTETNCQDVQIGTDGDTEEANFGNYEAGTISGWKYRDVNGNGELDWEEREAEDKVNKLNDWTINLYNSDWEIVKSMETGDDETEAGNVYKGQFKFINLEMGNYYVCEELKEGWIQTEPREMLEFKPVELELEIQNNCYPVKIYESGQDISRLYFGNFEFGKVEGYKWDDLDGDGEWDEDEKGLENWTINITKIEELNEPIEERLLSSEIEVMEELTTKTDEDGYYEFEGLTAGVYRVCEEQQDGWMQTAPFQSEVGATILLDEEEDKYDGCWTFVVESGTEEGVNFGNFKLGMIEGYKWNDLDGDGVKDPEEPKLSDWEIQLWDEKLPEEAEEIEDKVEDKNVGVALLVGEPGNKIGSPIKTDSDGNFIFKDLEPGVYYVSEVLKSG</sequence>
<evidence type="ECO:0000259" key="4">
    <source>
        <dbReference type="Pfam" id="PF17210"/>
    </source>
</evidence>
<dbReference type="Pfam" id="PF17210">
    <property type="entry name" value="SdrD_B"/>
    <property type="match status" value="2"/>
</dbReference>
<evidence type="ECO:0000256" key="2">
    <source>
        <dbReference type="ARBA" id="ARBA00022525"/>
    </source>
</evidence>
<accession>A0A955L1D3</accession>
<proteinExistence type="predicted"/>
<dbReference type="InterPro" id="IPR041033">
    <property type="entry name" value="SpaA_PFL_dom_1"/>
</dbReference>
<feature type="domain" description="SpaA-like prealbumin fold" evidence="5">
    <location>
        <begin position="60"/>
        <end position="133"/>
    </location>
</feature>
<keyword evidence="3" id="KW-0732">Signal</keyword>
<organism evidence="6 7">
    <name type="scientific">Candidatus Dojkabacteria bacterium</name>
    <dbReference type="NCBI Taxonomy" id="2099670"/>
    <lineage>
        <taxon>Bacteria</taxon>
        <taxon>Candidatus Dojkabacteria</taxon>
    </lineage>
</organism>
<keyword evidence="2" id="KW-0964">Secreted</keyword>
<dbReference type="InterPro" id="IPR051417">
    <property type="entry name" value="SDr/BOS_complex"/>
</dbReference>
<dbReference type="EMBL" id="JAGQLL010000080">
    <property type="protein sequence ID" value="MCA9380536.1"/>
    <property type="molecule type" value="Genomic_DNA"/>
</dbReference>
<dbReference type="Pfam" id="PF17802">
    <property type="entry name" value="SpaA"/>
    <property type="match status" value="1"/>
</dbReference>
<comment type="subcellular location">
    <subcellularLocation>
        <location evidence="1">Secreted</location>
    </subcellularLocation>
</comment>
<reference evidence="6" key="1">
    <citation type="submission" date="2020-04" db="EMBL/GenBank/DDBJ databases">
        <authorList>
            <person name="Zhang T."/>
        </authorList>
    </citation>
    <scope>NUCLEOTIDE SEQUENCE</scope>
    <source>
        <strain evidence="6">HKST-UBA15</strain>
    </source>
</reference>
<dbReference type="InterPro" id="IPR013783">
    <property type="entry name" value="Ig-like_fold"/>
</dbReference>
<dbReference type="SUPFAM" id="SSF49478">
    <property type="entry name" value="Cna protein B-type domain"/>
    <property type="match status" value="1"/>
</dbReference>
<evidence type="ECO:0000256" key="3">
    <source>
        <dbReference type="ARBA" id="ARBA00022729"/>
    </source>
</evidence>
<dbReference type="AlphaFoldDB" id="A0A955L1D3"/>
<feature type="domain" description="SD-repeat containing protein B" evidence="4">
    <location>
        <begin position="244"/>
        <end position="329"/>
    </location>
</feature>
<dbReference type="Gene3D" id="2.60.40.10">
    <property type="entry name" value="Immunoglobulins"/>
    <property type="match status" value="7"/>
</dbReference>
<evidence type="ECO:0000313" key="7">
    <source>
        <dbReference type="Proteomes" id="UP000745577"/>
    </source>
</evidence>
<name>A0A955L1D3_9BACT</name>
<dbReference type="InterPro" id="IPR033764">
    <property type="entry name" value="Sdr_B"/>
</dbReference>
<evidence type="ECO:0000256" key="1">
    <source>
        <dbReference type="ARBA" id="ARBA00004613"/>
    </source>
</evidence>
<feature type="non-terminal residue" evidence="6">
    <location>
        <position position="1"/>
    </location>
</feature>
<protein>
    <submittedName>
        <fullName evidence="6">Uncharacterized protein</fullName>
    </submittedName>
</protein>
<evidence type="ECO:0000259" key="5">
    <source>
        <dbReference type="Pfam" id="PF17802"/>
    </source>
</evidence>
<reference evidence="6" key="2">
    <citation type="journal article" date="2021" name="Microbiome">
        <title>Successional dynamics and alternative stable states in a saline activated sludge microbial community over 9 years.</title>
        <authorList>
            <person name="Wang Y."/>
            <person name="Ye J."/>
            <person name="Ju F."/>
            <person name="Liu L."/>
            <person name="Boyd J.A."/>
            <person name="Deng Y."/>
            <person name="Parks D.H."/>
            <person name="Jiang X."/>
            <person name="Yin X."/>
            <person name="Woodcroft B.J."/>
            <person name="Tyson G.W."/>
            <person name="Hugenholtz P."/>
            <person name="Polz M.F."/>
            <person name="Zhang T."/>
        </authorList>
    </citation>
    <scope>NUCLEOTIDE SEQUENCE</scope>
    <source>
        <strain evidence="6">HKST-UBA15</strain>
    </source>
</reference>
<dbReference type="Proteomes" id="UP000745577">
    <property type="component" value="Unassembled WGS sequence"/>
</dbReference>
<dbReference type="PANTHER" id="PTHR23303">
    <property type="entry name" value="CARBOXYPEPTIDASE REGULATORY REGION-CONTAINING"/>
    <property type="match status" value="1"/>
</dbReference>
<gene>
    <name evidence="6" type="ORF">KC675_05145</name>
</gene>